<keyword evidence="2" id="KW-1185">Reference proteome</keyword>
<dbReference type="EMBL" id="SNWR01000001">
    <property type="protein sequence ID" value="TDO41332.1"/>
    <property type="molecule type" value="Genomic_DNA"/>
</dbReference>
<dbReference type="PANTHER" id="PTHR43481">
    <property type="entry name" value="FRUCTOSE-1-PHOSPHATE PHOSPHATASE"/>
    <property type="match status" value="1"/>
</dbReference>
<dbReference type="PANTHER" id="PTHR43481:SF4">
    <property type="entry name" value="GLYCEROL-1-PHOSPHATE PHOSPHOHYDROLASE 1-RELATED"/>
    <property type="match status" value="1"/>
</dbReference>
<keyword evidence="1" id="KW-0378">Hydrolase</keyword>
<dbReference type="AlphaFoldDB" id="A0A4R6JZI3"/>
<dbReference type="Proteomes" id="UP000294901">
    <property type="component" value="Unassembled WGS sequence"/>
</dbReference>
<dbReference type="Gene3D" id="1.10.150.240">
    <property type="entry name" value="Putative phosphatase, domain 2"/>
    <property type="match status" value="1"/>
</dbReference>
<dbReference type="SUPFAM" id="SSF56784">
    <property type="entry name" value="HAD-like"/>
    <property type="match status" value="1"/>
</dbReference>
<dbReference type="Gene3D" id="3.40.50.1000">
    <property type="entry name" value="HAD superfamily/HAD-like"/>
    <property type="match status" value="1"/>
</dbReference>
<dbReference type="Pfam" id="PF13419">
    <property type="entry name" value="HAD_2"/>
    <property type="match status" value="1"/>
</dbReference>
<dbReference type="InterPro" id="IPR023198">
    <property type="entry name" value="PGP-like_dom2"/>
</dbReference>
<gene>
    <name evidence="1" type="ORF">C8E87_5063</name>
</gene>
<dbReference type="SFLD" id="SFLDS00003">
    <property type="entry name" value="Haloacid_Dehalogenase"/>
    <property type="match status" value="1"/>
</dbReference>
<dbReference type="InterPro" id="IPR023214">
    <property type="entry name" value="HAD_sf"/>
</dbReference>
<dbReference type="GO" id="GO:0050308">
    <property type="term" value="F:sugar-phosphatase activity"/>
    <property type="evidence" value="ECO:0007669"/>
    <property type="project" value="TreeGrafter"/>
</dbReference>
<accession>A0A4R6JZI3</accession>
<comment type="caution">
    <text evidence="1">The sequence shown here is derived from an EMBL/GenBank/DDBJ whole genome shotgun (WGS) entry which is preliminary data.</text>
</comment>
<protein>
    <submittedName>
        <fullName evidence="1">HAD superfamily hydrolase (TIGR01509 family)</fullName>
    </submittedName>
</protein>
<dbReference type="InterPro" id="IPR051806">
    <property type="entry name" value="HAD-like_SPP"/>
</dbReference>
<sequence length="264" mass="28489">MLGFDRICPHRVLADHVEVIDDQPISTRGLPVEDVAHVSDERRTPDPDRGAIYSCGVMLPLPEGEFDAYLFDCDGTIADSMPVHHLAWRRALAEYGAEFGEELFYAWGGRTPASVIADLNAQQGLAMPVDVVDARRERFFQELLPSVRAVPEVLEHILSAYGEVPFAVVSGSSRESVTASLTALGLLDRFEVMVCAGDYTNGKPDPECFLTAASLLRVAPSRCVVFEDTDYGMQAAAAAGMAAVRVPPPWQRHPSGVSSSGGVG</sequence>
<dbReference type="InterPro" id="IPR036412">
    <property type="entry name" value="HAD-like_sf"/>
</dbReference>
<organism evidence="1 2">
    <name type="scientific">Paractinoplanes brasiliensis</name>
    <dbReference type="NCBI Taxonomy" id="52695"/>
    <lineage>
        <taxon>Bacteria</taxon>
        <taxon>Bacillati</taxon>
        <taxon>Actinomycetota</taxon>
        <taxon>Actinomycetes</taxon>
        <taxon>Micromonosporales</taxon>
        <taxon>Micromonosporaceae</taxon>
        <taxon>Paractinoplanes</taxon>
    </lineage>
</organism>
<evidence type="ECO:0000313" key="2">
    <source>
        <dbReference type="Proteomes" id="UP000294901"/>
    </source>
</evidence>
<reference evidence="1 2" key="1">
    <citation type="submission" date="2019-03" db="EMBL/GenBank/DDBJ databases">
        <title>Sequencing the genomes of 1000 actinobacteria strains.</title>
        <authorList>
            <person name="Klenk H.-P."/>
        </authorList>
    </citation>
    <scope>NUCLEOTIDE SEQUENCE [LARGE SCALE GENOMIC DNA]</scope>
    <source>
        <strain evidence="1 2">DSM 43805</strain>
    </source>
</reference>
<proteinExistence type="predicted"/>
<dbReference type="InterPro" id="IPR006439">
    <property type="entry name" value="HAD-SF_hydro_IA"/>
</dbReference>
<name>A0A4R6JZI3_9ACTN</name>
<evidence type="ECO:0000313" key="1">
    <source>
        <dbReference type="EMBL" id="TDO41332.1"/>
    </source>
</evidence>
<dbReference type="NCBIfam" id="TIGR01509">
    <property type="entry name" value="HAD-SF-IA-v3"/>
    <property type="match status" value="1"/>
</dbReference>
<dbReference type="SFLD" id="SFLDG01129">
    <property type="entry name" value="C1.5:_HAD__Beta-PGM__Phosphata"/>
    <property type="match status" value="1"/>
</dbReference>
<dbReference type="InterPro" id="IPR041492">
    <property type="entry name" value="HAD_2"/>
</dbReference>